<organism evidence="11 12">
    <name type="scientific">Martelella alba</name>
    <dbReference type="NCBI Taxonomy" id="2590451"/>
    <lineage>
        <taxon>Bacteria</taxon>
        <taxon>Pseudomonadati</taxon>
        <taxon>Pseudomonadota</taxon>
        <taxon>Alphaproteobacteria</taxon>
        <taxon>Hyphomicrobiales</taxon>
        <taxon>Aurantimonadaceae</taxon>
        <taxon>Martelella</taxon>
    </lineage>
</organism>
<feature type="signal peptide" evidence="9">
    <location>
        <begin position="1"/>
        <end position="24"/>
    </location>
</feature>
<evidence type="ECO:0000256" key="1">
    <source>
        <dbReference type="ARBA" id="ARBA00004752"/>
    </source>
</evidence>
<dbReference type="GO" id="GO:0018104">
    <property type="term" value="P:peptidoglycan-protein cross-linking"/>
    <property type="evidence" value="ECO:0007669"/>
    <property type="project" value="TreeGrafter"/>
</dbReference>
<comment type="similarity">
    <text evidence="2">Belongs to the YkuD family.</text>
</comment>
<comment type="pathway">
    <text evidence="1 7">Cell wall biogenesis; peptidoglycan biosynthesis.</text>
</comment>
<sequence>MRFRSFIPGLVFTALMAMPVLANAHQPLYRDGQQIFLVAPNGALLDYIPEEGTVIMGEDTFGHRILLDYNGNLVATELTARQYDSYAVRNGGRTPDGNGRSYGAAFNRGYGNFDDYGGQVDSRDLAPPPAADPGSYQRQGPDTTIAPKVTASSKPDMKVVALQVLLDREGFSPGVIDGRMGDNVRKALAAYEEASGQRLDPNDSEAIMSDLSLGGGLPFQSYTITAKDAAGPYVAAIPTDYSEKALLPAMSYTSVAEMLAEKFHMDQNFLRSLNPDADFTRPGTVIKVINPGTPKTGKVASIIADKGRKQVRAYDADGALIAAYPATIGSSDTPSPSGTVTVERIAIDPSYTYNPSKNFKQGNNNKVLTINPGPNGPVGNVWIALSKPTYGIHGTPEPEKIGKTSSHGCVRLTNWDATELAHMVSPGVTVTFTD</sequence>
<feature type="active site" description="Nucleophile" evidence="7">
    <location>
        <position position="409"/>
    </location>
</feature>
<evidence type="ECO:0000256" key="6">
    <source>
        <dbReference type="ARBA" id="ARBA00023316"/>
    </source>
</evidence>
<accession>A0A506U5X0</accession>
<evidence type="ECO:0000256" key="8">
    <source>
        <dbReference type="SAM" id="MobiDB-lite"/>
    </source>
</evidence>
<reference evidence="11 12" key="1">
    <citation type="submission" date="2019-06" db="EMBL/GenBank/DDBJ databases">
        <authorList>
            <person name="Li M."/>
        </authorList>
    </citation>
    <scope>NUCLEOTIDE SEQUENCE [LARGE SCALE GENOMIC DNA]</scope>
    <source>
        <strain evidence="11 12">BGMRC2036</strain>
    </source>
</reference>
<dbReference type="PROSITE" id="PS52029">
    <property type="entry name" value="LD_TPASE"/>
    <property type="match status" value="1"/>
</dbReference>
<feature type="region of interest" description="Disordered" evidence="8">
    <location>
        <begin position="117"/>
        <end position="151"/>
    </location>
</feature>
<keyword evidence="4 7" id="KW-0133">Cell shape</keyword>
<dbReference type="RefSeq" id="WP_141149476.1">
    <property type="nucleotide sequence ID" value="NZ_VHLG01000008.1"/>
</dbReference>
<dbReference type="OrthoDB" id="9787225at2"/>
<dbReference type="InterPro" id="IPR005490">
    <property type="entry name" value="LD_TPept_cat_dom"/>
</dbReference>
<dbReference type="InterPro" id="IPR038063">
    <property type="entry name" value="Transpep_catalytic_dom"/>
</dbReference>
<gene>
    <name evidence="11" type="ORF">FJU08_13170</name>
</gene>
<evidence type="ECO:0000313" key="11">
    <source>
        <dbReference type="EMBL" id="TPW29753.1"/>
    </source>
</evidence>
<dbReference type="Gene3D" id="2.40.440.10">
    <property type="entry name" value="L,D-transpeptidase catalytic domain-like"/>
    <property type="match status" value="1"/>
</dbReference>
<dbReference type="SUPFAM" id="SSF141523">
    <property type="entry name" value="L,D-transpeptidase catalytic domain-like"/>
    <property type="match status" value="1"/>
</dbReference>
<dbReference type="PANTHER" id="PTHR30582">
    <property type="entry name" value="L,D-TRANSPEPTIDASE"/>
    <property type="match status" value="1"/>
</dbReference>
<dbReference type="Pfam" id="PF03734">
    <property type="entry name" value="YkuD"/>
    <property type="match status" value="1"/>
</dbReference>
<feature type="active site" description="Proton donor/acceptor" evidence="7">
    <location>
        <position position="393"/>
    </location>
</feature>
<keyword evidence="5 7" id="KW-0573">Peptidoglycan synthesis</keyword>
<evidence type="ECO:0000256" key="5">
    <source>
        <dbReference type="ARBA" id="ARBA00022984"/>
    </source>
</evidence>
<keyword evidence="9" id="KW-0732">Signal</keyword>
<dbReference type="PANTHER" id="PTHR30582:SF30">
    <property type="entry name" value="BLR4375 PROTEIN"/>
    <property type="match status" value="1"/>
</dbReference>
<keyword evidence="12" id="KW-1185">Reference proteome</keyword>
<feature type="chain" id="PRO_5021288988" evidence="9">
    <location>
        <begin position="25"/>
        <end position="434"/>
    </location>
</feature>
<evidence type="ECO:0000256" key="2">
    <source>
        <dbReference type="ARBA" id="ARBA00005992"/>
    </source>
</evidence>
<proteinExistence type="inferred from homology"/>
<dbReference type="GO" id="GO:0008360">
    <property type="term" value="P:regulation of cell shape"/>
    <property type="evidence" value="ECO:0007669"/>
    <property type="project" value="UniProtKB-UniRule"/>
</dbReference>
<name>A0A506U5X0_9HYPH</name>
<evidence type="ECO:0000256" key="7">
    <source>
        <dbReference type="PROSITE-ProRule" id="PRU01373"/>
    </source>
</evidence>
<comment type="caution">
    <text evidence="11">The sequence shown here is derived from an EMBL/GenBank/DDBJ whole genome shotgun (WGS) entry which is preliminary data.</text>
</comment>
<protein>
    <submittedName>
        <fullName evidence="11">L,D-transpeptidase</fullName>
    </submittedName>
</protein>
<dbReference type="GO" id="GO:0071555">
    <property type="term" value="P:cell wall organization"/>
    <property type="evidence" value="ECO:0007669"/>
    <property type="project" value="UniProtKB-UniRule"/>
</dbReference>
<evidence type="ECO:0000256" key="4">
    <source>
        <dbReference type="ARBA" id="ARBA00022960"/>
    </source>
</evidence>
<dbReference type="UniPathway" id="UPA00219"/>
<dbReference type="GO" id="GO:0005576">
    <property type="term" value="C:extracellular region"/>
    <property type="evidence" value="ECO:0007669"/>
    <property type="project" value="TreeGrafter"/>
</dbReference>
<dbReference type="EMBL" id="VHLG01000008">
    <property type="protein sequence ID" value="TPW29753.1"/>
    <property type="molecule type" value="Genomic_DNA"/>
</dbReference>
<keyword evidence="6 7" id="KW-0961">Cell wall biogenesis/degradation</keyword>
<evidence type="ECO:0000256" key="3">
    <source>
        <dbReference type="ARBA" id="ARBA00022679"/>
    </source>
</evidence>
<evidence type="ECO:0000259" key="10">
    <source>
        <dbReference type="PROSITE" id="PS52029"/>
    </source>
</evidence>
<dbReference type="CDD" id="cd16913">
    <property type="entry name" value="YkuD_like"/>
    <property type="match status" value="1"/>
</dbReference>
<keyword evidence="3" id="KW-0808">Transferase</keyword>
<dbReference type="InterPro" id="IPR050979">
    <property type="entry name" value="LD-transpeptidase"/>
</dbReference>
<feature type="domain" description="L,D-TPase catalytic" evidence="10">
    <location>
        <begin position="300"/>
        <end position="433"/>
    </location>
</feature>
<dbReference type="Proteomes" id="UP000318801">
    <property type="component" value="Unassembled WGS sequence"/>
</dbReference>
<dbReference type="AlphaFoldDB" id="A0A506U5X0"/>
<evidence type="ECO:0000256" key="9">
    <source>
        <dbReference type="SAM" id="SignalP"/>
    </source>
</evidence>
<dbReference type="GO" id="GO:0016740">
    <property type="term" value="F:transferase activity"/>
    <property type="evidence" value="ECO:0007669"/>
    <property type="project" value="UniProtKB-KW"/>
</dbReference>
<dbReference type="GO" id="GO:0071972">
    <property type="term" value="F:peptidoglycan L,D-transpeptidase activity"/>
    <property type="evidence" value="ECO:0007669"/>
    <property type="project" value="TreeGrafter"/>
</dbReference>
<evidence type="ECO:0000313" key="12">
    <source>
        <dbReference type="Proteomes" id="UP000318801"/>
    </source>
</evidence>